<name>A0A9J6RKN0_9GAMM</name>
<dbReference type="Gene3D" id="3.30.70.560">
    <property type="entry name" value="7,8-Dihydro-6-hydroxymethylpterin-pyrophosphokinase HPPK"/>
    <property type="match status" value="1"/>
</dbReference>
<dbReference type="PANTHER" id="PTHR43071">
    <property type="entry name" value="2-AMINO-4-HYDROXY-6-HYDROXYMETHYLDIHYDROPTERIDINE PYROPHOSPHOKINASE"/>
    <property type="match status" value="1"/>
</dbReference>
<evidence type="ECO:0000256" key="7">
    <source>
        <dbReference type="ARBA" id="ARBA00022909"/>
    </source>
</evidence>
<evidence type="ECO:0000313" key="10">
    <source>
        <dbReference type="Proteomes" id="UP001069090"/>
    </source>
</evidence>
<proteinExistence type="predicted"/>
<gene>
    <name evidence="9" type="primary">folK</name>
    <name evidence="9" type="ORF">O0V09_06035</name>
</gene>
<comment type="pathway">
    <text evidence="1">Cofactor biosynthesis; tetrahydrofolate biosynthesis; 2-amino-4-hydroxy-6-hydroxymethyl-7,8-dihydropteridine diphosphate from 7,8-dihydroneopterin triphosphate: step 4/4.</text>
</comment>
<dbReference type="GO" id="GO:0003848">
    <property type="term" value="F:2-amino-4-hydroxy-6-hydroxymethyldihydropteridine diphosphokinase activity"/>
    <property type="evidence" value="ECO:0007669"/>
    <property type="project" value="UniProtKB-EC"/>
</dbReference>
<keyword evidence="5" id="KW-0418">Kinase</keyword>
<dbReference type="PANTHER" id="PTHR43071:SF2">
    <property type="entry name" value="2-AMINO-4-HYDROXY-6-HYDROXYMETHYLDIHYDROPTERIDINE PYROPHOSPHOKINASE"/>
    <property type="match status" value="1"/>
</dbReference>
<dbReference type="SUPFAM" id="SSF55083">
    <property type="entry name" value="6-hydroxymethyl-7,8-dihydropterin pyrophosphokinase, HPPK"/>
    <property type="match status" value="1"/>
</dbReference>
<organism evidence="9 10">
    <name type="scientific">Dasania phycosphaerae</name>
    <dbReference type="NCBI Taxonomy" id="2950436"/>
    <lineage>
        <taxon>Bacteria</taxon>
        <taxon>Pseudomonadati</taxon>
        <taxon>Pseudomonadota</taxon>
        <taxon>Gammaproteobacteria</taxon>
        <taxon>Cellvibrionales</taxon>
        <taxon>Spongiibacteraceae</taxon>
        <taxon>Dasania</taxon>
    </lineage>
</organism>
<feature type="domain" description="7,8-dihydro-6-hydroxymethylpterin-pyrophosphokinase" evidence="8">
    <location>
        <begin position="5"/>
        <end position="130"/>
    </location>
</feature>
<dbReference type="InterPro" id="IPR000550">
    <property type="entry name" value="Hppk"/>
</dbReference>
<keyword evidence="3 9" id="KW-0808">Transferase</keyword>
<evidence type="ECO:0000256" key="4">
    <source>
        <dbReference type="ARBA" id="ARBA00022741"/>
    </source>
</evidence>
<accession>A0A9J6RKN0</accession>
<dbReference type="GO" id="GO:0046656">
    <property type="term" value="P:folic acid biosynthetic process"/>
    <property type="evidence" value="ECO:0007669"/>
    <property type="project" value="UniProtKB-KW"/>
</dbReference>
<dbReference type="CDD" id="cd00483">
    <property type="entry name" value="HPPK"/>
    <property type="match status" value="1"/>
</dbReference>
<comment type="caution">
    <text evidence="9">The sequence shown here is derived from an EMBL/GenBank/DDBJ whole genome shotgun (WGS) entry which is preliminary data.</text>
</comment>
<dbReference type="GO" id="GO:0016301">
    <property type="term" value="F:kinase activity"/>
    <property type="evidence" value="ECO:0007669"/>
    <property type="project" value="UniProtKB-KW"/>
</dbReference>
<evidence type="ECO:0000256" key="6">
    <source>
        <dbReference type="ARBA" id="ARBA00022840"/>
    </source>
</evidence>
<keyword evidence="10" id="KW-1185">Reference proteome</keyword>
<dbReference type="EC" id="2.7.6.3" evidence="2"/>
<evidence type="ECO:0000256" key="3">
    <source>
        <dbReference type="ARBA" id="ARBA00022679"/>
    </source>
</evidence>
<dbReference type="GO" id="GO:0005524">
    <property type="term" value="F:ATP binding"/>
    <property type="evidence" value="ECO:0007669"/>
    <property type="project" value="UniProtKB-KW"/>
</dbReference>
<dbReference type="Pfam" id="PF01288">
    <property type="entry name" value="HPPK"/>
    <property type="match status" value="1"/>
</dbReference>
<keyword evidence="4" id="KW-0547">Nucleotide-binding</keyword>
<evidence type="ECO:0000256" key="2">
    <source>
        <dbReference type="ARBA" id="ARBA00013253"/>
    </source>
</evidence>
<evidence type="ECO:0000313" key="9">
    <source>
        <dbReference type="EMBL" id="MCZ0864751.1"/>
    </source>
</evidence>
<dbReference type="Proteomes" id="UP001069090">
    <property type="component" value="Unassembled WGS sequence"/>
</dbReference>
<sequence>MSQVFVSIGSNTDRYRHISASLDALQQCFGELIISPVYESVAVGFEGDNFLNLVVGFETAYSVGELQALLKQIEDDYGRKRGGPKFSSRTLDIDILTVDDLVGEVDGVLLPRPEILDNAFVLLPLFNVAPNAIHPLTQTSYQQLWQDYDQASQQLWSVDFEWNKTKL</sequence>
<dbReference type="NCBIfam" id="TIGR01498">
    <property type="entry name" value="folK"/>
    <property type="match status" value="1"/>
</dbReference>
<dbReference type="EMBL" id="JAPTGG010000004">
    <property type="protein sequence ID" value="MCZ0864751.1"/>
    <property type="molecule type" value="Genomic_DNA"/>
</dbReference>
<keyword evidence="6" id="KW-0067">ATP-binding</keyword>
<keyword evidence="7" id="KW-0289">Folate biosynthesis</keyword>
<evidence type="ECO:0000256" key="5">
    <source>
        <dbReference type="ARBA" id="ARBA00022777"/>
    </source>
</evidence>
<evidence type="ECO:0000256" key="1">
    <source>
        <dbReference type="ARBA" id="ARBA00005051"/>
    </source>
</evidence>
<dbReference type="InterPro" id="IPR035907">
    <property type="entry name" value="Hppk_sf"/>
</dbReference>
<reference evidence="9 10" key="1">
    <citation type="submission" date="2022-12" db="EMBL/GenBank/DDBJ databases">
        <title>Dasania phycosphaerae sp. nov., isolated from particulate material of the south coast of Korea.</title>
        <authorList>
            <person name="Jiang Y."/>
        </authorList>
    </citation>
    <scope>NUCLEOTIDE SEQUENCE [LARGE SCALE GENOMIC DNA]</scope>
    <source>
        <strain evidence="9 10">GY-19</strain>
    </source>
</reference>
<dbReference type="AlphaFoldDB" id="A0A9J6RKN0"/>
<dbReference type="RefSeq" id="WP_258330906.1">
    <property type="nucleotide sequence ID" value="NZ_JAPTGG010000004.1"/>
</dbReference>
<evidence type="ECO:0000259" key="8">
    <source>
        <dbReference type="Pfam" id="PF01288"/>
    </source>
</evidence>
<protein>
    <recommendedName>
        <fullName evidence="2">2-amino-4-hydroxy-6-hydroxymethyldihydropteridine diphosphokinase</fullName>
        <ecNumber evidence="2">2.7.6.3</ecNumber>
    </recommendedName>
</protein>